<feature type="binding site" evidence="11">
    <location>
        <position position="118"/>
    </location>
    <ligand>
        <name>ATP</name>
        <dbReference type="ChEBI" id="CHEBI:30616"/>
    </ligand>
</feature>
<dbReference type="Gene3D" id="3.40.50.300">
    <property type="entry name" value="P-loop containing nucleotide triphosphate hydrolases"/>
    <property type="match status" value="1"/>
</dbReference>
<name>A0A7W7Y308_9BACT</name>
<keyword evidence="11" id="KW-0963">Cytoplasm</keyword>
<keyword evidence="9 11" id="KW-0057">Aromatic amino acid biosynthesis</keyword>
<keyword evidence="13" id="KW-1185">Reference proteome</keyword>
<comment type="cofactor">
    <cofactor evidence="11">
        <name>Mg(2+)</name>
        <dbReference type="ChEBI" id="CHEBI:18420"/>
    </cofactor>
    <text evidence="11">Binds 1 Mg(2+) ion per subunit.</text>
</comment>
<dbReference type="InterPro" id="IPR031322">
    <property type="entry name" value="Shikimate/glucono_kinase"/>
</dbReference>
<dbReference type="GO" id="GO:0009073">
    <property type="term" value="P:aromatic amino acid family biosynthetic process"/>
    <property type="evidence" value="ECO:0007669"/>
    <property type="project" value="UniProtKB-KW"/>
</dbReference>
<accession>A0A7W7Y308</accession>
<dbReference type="InterPro" id="IPR023000">
    <property type="entry name" value="Shikimate_kinase_CS"/>
</dbReference>
<evidence type="ECO:0000256" key="2">
    <source>
        <dbReference type="ARBA" id="ARBA00006997"/>
    </source>
</evidence>
<comment type="pathway">
    <text evidence="1 11">Metabolic intermediate biosynthesis; chorismate biosynthesis; chorismate from D-erythrose 4-phosphate and phosphoenolpyruvate: step 5/7.</text>
</comment>
<dbReference type="PANTHER" id="PTHR21087:SF16">
    <property type="entry name" value="SHIKIMATE KINASE 1, CHLOROPLASTIC"/>
    <property type="match status" value="1"/>
</dbReference>
<dbReference type="PANTHER" id="PTHR21087">
    <property type="entry name" value="SHIKIMATE KINASE"/>
    <property type="match status" value="1"/>
</dbReference>
<comment type="subunit">
    <text evidence="11">Monomer.</text>
</comment>
<evidence type="ECO:0000256" key="11">
    <source>
        <dbReference type="HAMAP-Rule" id="MF_00109"/>
    </source>
</evidence>
<evidence type="ECO:0000256" key="10">
    <source>
        <dbReference type="ARBA" id="ARBA00048567"/>
    </source>
</evidence>
<gene>
    <name evidence="11" type="primary">aroK</name>
    <name evidence="12" type="ORF">HNR37_000165</name>
</gene>
<feature type="binding site" evidence="11">
    <location>
        <begin position="12"/>
        <end position="17"/>
    </location>
    <ligand>
        <name>ATP</name>
        <dbReference type="ChEBI" id="CHEBI:30616"/>
    </ligand>
</feature>
<evidence type="ECO:0000256" key="5">
    <source>
        <dbReference type="ARBA" id="ARBA00022679"/>
    </source>
</evidence>
<feature type="binding site" evidence="11">
    <location>
        <position position="34"/>
    </location>
    <ligand>
        <name>substrate</name>
    </ligand>
</feature>
<comment type="subcellular location">
    <subcellularLocation>
        <location evidence="11">Cytoplasm</location>
    </subcellularLocation>
</comment>
<evidence type="ECO:0000256" key="7">
    <source>
        <dbReference type="ARBA" id="ARBA00022777"/>
    </source>
</evidence>
<sequence length="169" mass="18789">MQRHIVLTGFMGSGKSTVGRLVAQKLGCRFVDIDDVIEKHAGMTIMEIFNKHGEIYFRDLESAAVRQVLDSSPSVIATGGGTLMRNSNLTELKKRGVLFYLSAQPSVLHERVGLSNNRPLVKEHPGLDEFSELLASRVPFYRKSDHIIEVDHVSPIEVADCIIDMLELA</sequence>
<feature type="binding site" evidence="11">
    <location>
        <position position="58"/>
    </location>
    <ligand>
        <name>substrate</name>
    </ligand>
</feature>
<dbReference type="PROSITE" id="PS01128">
    <property type="entry name" value="SHIKIMATE_KINASE"/>
    <property type="match status" value="1"/>
</dbReference>
<dbReference type="HAMAP" id="MF_00109">
    <property type="entry name" value="Shikimate_kinase"/>
    <property type="match status" value="1"/>
</dbReference>
<dbReference type="UniPathway" id="UPA00053">
    <property type="reaction ID" value="UER00088"/>
</dbReference>
<keyword evidence="11" id="KW-0460">Magnesium</keyword>
<dbReference type="RefSeq" id="WP_183728427.1">
    <property type="nucleotide sequence ID" value="NZ_JACHID010000001.1"/>
</dbReference>
<dbReference type="GO" id="GO:0005829">
    <property type="term" value="C:cytosol"/>
    <property type="evidence" value="ECO:0007669"/>
    <property type="project" value="TreeGrafter"/>
</dbReference>
<evidence type="ECO:0000256" key="6">
    <source>
        <dbReference type="ARBA" id="ARBA00022741"/>
    </source>
</evidence>
<evidence type="ECO:0000256" key="1">
    <source>
        <dbReference type="ARBA" id="ARBA00004842"/>
    </source>
</evidence>
<dbReference type="Proteomes" id="UP000528322">
    <property type="component" value="Unassembled WGS sequence"/>
</dbReference>
<keyword evidence="11" id="KW-0479">Metal-binding</keyword>
<dbReference type="GO" id="GO:0009423">
    <property type="term" value="P:chorismate biosynthetic process"/>
    <property type="evidence" value="ECO:0007669"/>
    <property type="project" value="UniProtKB-UniRule"/>
</dbReference>
<feature type="binding site" evidence="11">
    <location>
        <position position="80"/>
    </location>
    <ligand>
        <name>substrate</name>
    </ligand>
</feature>
<proteinExistence type="inferred from homology"/>
<comment type="caution">
    <text evidence="11">Lacks conserved residue(s) required for the propagation of feature annotation.</text>
</comment>
<evidence type="ECO:0000256" key="8">
    <source>
        <dbReference type="ARBA" id="ARBA00022840"/>
    </source>
</evidence>
<evidence type="ECO:0000313" key="12">
    <source>
        <dbReference type="EMBL" id="MBB5020862.1"/>
    </source>
</evidence>
<keyword evidence="6 11" id="KW-0547">Nucleotide-binding</keyword>
<dbReference type="GO" id="GO:0000287">
    <property type="term" value="F:magnesium ion binding"/>
    <property type="evidence" value="ECO:0007669"/>
    <property type="project" value="UniProtKB-UniRule"/>
</dbReference>
<dbReference type="InterPro" id="IPR027417">
    <property type="entry name" value="P-loop_NTPase"/>
</dbReference>
<keyword evidence="4 11" id="KW-0028">Amino-acid biosynthesis</keyword>
<evidence type="ECO:0000256" key="4">
    <source>
        <dbReference type="ARBA" id="ARBA00022605"/>
    </source>
</evidence>
<protein>
    <recommendedName>
        <fullName evidence="3 11">Shikimate kinase</fullName>
        <shortName evidence="11">SK</shortName>
        <ecNumber evidence="3 11">2.7.1.71</ecNumber>
    </recommendedName>
</protein>
<dbReference type="GO" id="GO:0008652">
    <property type="term" value="P:amino acid biosynthetic process"/>
    <property type="evidence" value="ECO:0007669"/>
    <property type="project" value="UniProtKB-KW"/>
</dbReference>
<dbReference type="EMBL" id="JACHID010000001">
    <property type="protein sequence ID" value="MBB5020862.1"/>
    <property type="molecule type" value="Genomic_DNA"/>
</dbReference>
<feature type="binding site" evidence="11">
    <location>
        <position position="16"/>
    </location>
    <ligand>
        <name>Mg(2+)</name>
        <dbReference type="ChEBI" id="CHEBI:18420"/>
    </ligand>
</feature>
<dbReference type="GO" id="GO:0005524">
    <property type="term" value="F:ATP binding"/>
    <property type="evidence" value="ECO:0007669"/>
    <property type="project" value="UniProtKB-UniRule"/>
</dbReference>
<dbReference type="InterPro" id="IPR000623">
    <property type="entry name" value="Shikimate_kinase/TSH1"/>
</dbReference>
<dbReference type="CDD" id="cd00464">
    <property type="entry name" value="SK"/>
    <property type="match status" value="1"/>
</dbReference>
<organism evidence="12 13">
    <name type="scientific">Desulfurispira natronophila</name>
    <dbReference type="NCBI Taxonomy" id="682562"/>
    <lineage>
        <taxon>Bacteria</taxon>
        <taxon>Pseudomonadati</taxon>
        <taxon>Chrysiogenota</taxon>
        <taxon>Chrysiogenia</taxon>
        <taxon>Chrysiogenales</taxon>
        <taxon>Chrysiogenaceae</taxon>
        <taxon>Desulfurispira</taxon>
    </lineage>
</organism>
<dbReference type="Pfam" id="PF01202">
    <property type="entry name" value="SKI"/>
    <property type="match status" value="1"/>
</dbReference>
<dbReference type="PRINTS" id="PR01100">
    <property type="entry name" value="SHIKIMTKNASE"/>
</dbReference>
<dbReference type="SUPFAM" id="SSF52540">
    <property type="entry name" value="P-loop containing nucleoside triphosphate hydrolases"/>
    <property type="match status" value="1"/>
</dbReference>
<comment type="similarity">
    <text evidence="2 11">Belongs to the shikimate kinase family.</text>
</comment>
<evidence type="ECO:0000256" key="3">
    <source>
        <dbReference type="ARBA" id="ARBA00012154"/>
    </source>
</evidence>
<comment type="catalytic activity">
    <reaction evidence="10 11">
        <text>shikimate + ATP = 3-phosphoshikimate + ADP + H(+)</text>
        <dbReference type="Rhea" id="RHEA:13121"/>
        <dbReference type="ChEBI" id="CHEBI:15378"/>
        <dbReference type="ChEBI" id="CHEBI:30616"/>
        <dbReference type="ChEBI" id="CHEBI:36208"/>
        <dbReference type="ChEBI" id="CHEBI:145989"/>
        <dbReference type="ChEBI" id="CHEBI:456216"/>
        <dbReference type="EC" id="2.7.1.71"/>
    </reaction>
</comment>
<reference evidence="12 13" key="1">
    <citation type="submission" date="2020-08" db="EMBL/GenBank/DDBJ databases">
        <title>Genomic Encyclopedia of Type Strains, Phase IV (KMG-IV): sequencing the most valuable type-strain genomes for metagenomic binning, comparative biology and taxonomic classification.</title>
        <authorList>
            <person name="Goeker M."/>
        </authorList>
    </citation>
    <scope>NUCLEOTIDE SEQUENCE [LARGE SCALE GENOMIC DNA]</scope>
    <source>
        <strain evidence="12 13">DSM 22071</strain>
    </source>
</reference>
<evidence type="ECO:0000256" key="9">
    <source>
        <dbReference type="ARBA" id="ARBA00023141"/>
    </source>
</evidence>
<evidence type="ECO:0000313" key="13">
    <source>
        <dbReference type="Proteomes" id="UP000528322"/>
    </source>
</evidence>
<dbReference type="EC" id="2.7.1.71" evidence="3 11"/>
<keyword evidence="8 11" id="KW-0067">ATP-binding</keyword>
<dbReference type="GO" id="GO:0004765">
    <property type="term" value="F:shikimate kinase activity"/>
    <property type="evidence" value="ECO:0007669"/>
    <property type="project" value="UniProtKB-UniRule"/>
</dbReference>
<keyword evidence="7 11" id="KW-0418">Kinase</keyword>
<comment type="function">
    <text evidence="11">Catalyzes the specific phosphorylation of the 3-hydroxyl group of shikimic acid using ATP as a cosubstrate.</text>
</comment>
<comment type="caution">
    <text evidence="12">The sequence shown here is derived from an EMBL/GenBank/DDBJ whole genome shotgun (WGS) entry which is preliminary data.</text>
</comment>
<keyword evidence="5 11" id="KW-0808">Transferase</keyword>
<feature type="binding site" evidence="11">
    <location>
        <position position="137"/>
    </location>
    <ligand>
        <name>substrate</name>
    </ligand>
</feature>
<dbReference type="AlphaFoldDB" id="A0A7W7Y308"/>